<evidence type="ECO:0000256" key="1">
    <source>
        <dbReference type="SAM" id="MobiDB-lite"/>
    </source>
</evidence>
<keyword evidence="3" id="KW-1185">Reference proteome</keyword>
<evidence type="ECO:0000313" key="3">
    <source>
        <dbReference type="Proteomes" id="UP000288216"/>
    </source>
</evidence>
<organism evidence="2 3">
    <name type="scientific">Scyliorhinus torazame</name>
    <name type="common">Cloudy catshark</name>
    <name type="synonym">Catulus torazame</name>
    <dbReference type="NCBI Taxonomy" id="75743"/>
    <lineage>
        <taxon>Eukaryota</taxon>
        <taxon>Metazoa</taxon>
        <taxon>Chordata</taxon>
        <taxon>Craniata</taxon>
        <taxon>Vertebrata</taxon>
        <taxon>Chondrichthyes</taxon>
        <taxon>Elasmobranchii</taxon>
        <taxon>Galeomorphii</taxon>
        <taxon>Galeoidea</taxon>
        <taxon>Carcharhiniformes</taxon>
        <taxon>Scyliorhinidae</taxon>
        <taxon>Scyliorhinus</taxon>
    </lineage>
</organism>
<sequence length="71" mass="7727">MTPTRTTSACGPKTLALDVPDGQTPSKKMRRESAKKTYSAEEWVSTPLRKSQQTPSGSDTNGSTLSRKRKA</sequence>
<dbReference type="EMBL" id="BFAA01010109">
    <property type="protein sequence ID" value="GCB76637.1"/>
    <property type="molecule type" value="Genomic_DNA"/>
</dbReference>
<gene>
    <name evidence="2" type="ORF">scyTo_0016588</name>
</gene>
<dbReference type="Proteomes" id="UP000288216">
    <property type="component" value="Unassembled WGS sequence"/>
</dbReference>
<reference evidence="2 3" key="1">
    <citation type="journal article" date="2018" name="Nat. Ecol. Evol.">
        <title>Shark genomes provide insights into elasmobranch evolution and the origin of vertebrates.</title>
        <authorList>
            <person name="Hara Y"/>
            <person name="Yamaguchi K"/>
            <person name="Onimaru K"/>
            <person name="Kadota M"/>
            <person name="Koyanagi M"/>
            <person name="Keeley SD"/>
            <person name="Tatsumi K"/>
            <person name="Tanaka K"/>
            <person name="Motone F"/>
            <person name="Kageyama Y"/>
            <person name="Nozu R"/>
            <person name="Adachi N"/>
            <person name="Nishimura O"/>
            <person name="Nakagawa R"/>
            <person name="Tanegashima C"/>
            <person name="Kiyatake I"/>
            <person name="Matsumoto R"/>
            <person name="Murakumo K"/>
            <person name="Nishida K"/>
            <person name="Terakita A"/>
            <person name="Kuratani S"/>
            <person name="Sato K"/>
            <person name="Hyodo S Kuraku.S."/>
        </authorList>
    </citation>
    <scope>NUCLEOTIDE SEQUENCE [LARGE SCALE GENOMIC DNA]</scope>
</reference>
<feature type="compositionally biased region" description="Polar residues" evidence="1">
    <location>
        <begin position="48"/>
        <end position="65"/>
    </location>
</feature>
<dbReference type="AlphaFoldDB" id="A0A401PU39"/>
<feature type="region of interest" description="Disordered" evidence="1">
    <location>
        <begin position="1"/>
        <end position="71"/>
    </location>
</feature>
<name>A0A401PU39_SCYTO</name>
<proteinExistence type="predicted"/>
<feature type="non-terminal residue" evidence="2">
    <location>
        <position position="1"/>
    </location>
</feature>
<protein>
    <submittedName>
        <fullName evidence="2">Uncharacterized protein</fullName>
    </submittedName>
</protein>
<accession>A0A401PU39</accession>
<evidence type="ECO:0000313" key="2">
    <source>
        <dbReference type="EMBL" id="GCB76637.1"/>
    </source>
</evidence>
<comment type="caution">
    <text evidence="2">The sequence shown here is derived from an EMBL/GenBank/DDBJ whole genome shotgun (WGS) entry which is preliminary data.</text>
</comment>